<keyword evidence="1" id="KW-0472">Membrane</keyword>
<accession>A0A3B0Z6W7</accession>
<feature type="transmembrane region" description="Helical" evidence="1">
    <location>
        <begin position="12"/>
        <end position="41"/>
    </location>
</feature>
<keyword evidence="1" id="KW-1133">Transmembrane helix</keyword>
<dbReference type="EMBL" id="UOFO01000030">
    <property type="protein sequence ID" value="VAW83943.1"/>
    <property type="molecule type" value="Genomic_DNA"/>
</dbReference>
<gene>
    <name evidence="2" type="ORF">MNBD_GAMMA16-1765</name>
</gene>
<protein>
    <recommendedName>
        <fullName evidence="3">FIG139438: lipoprotein B</fullName>
    </recommendedName>
</protein>
<feature type="transmembrane region" description="Helical" evidence="1">
    <location>
        <begin position="118"/>
        <end position="136"/>
    </location>
</feature>
<evidence type="ECO:0000256" key="1">
    <source>
        <dbReference type="SAM" id="Phobius"/>
    </source>
</evidence>
<evidence type="ECO:0000313" key="2">
    <source>
        <dbReference type="EMBL" id="VAW83943.1"/>
    </source>
</evidence>
<dbReference type="AlphaFoldDB" id="A0A3B0Z6W7"/>
<proteinExistence type="predicted"/>
<feature type="transmembrane region" description="Helical" evidence="1">
    <location>
        <begin position="48"/>
        <end position="72"/>
    </location>
</feature>
<name>A0A3B0Z6W7_9ZZZZ</name>
<evidence type="ECO:0008006" key="3">
    <source>
        <dbReference type="Google" id="ProtNLM"/>
    </source>
</evidence>
<reference evidence="2" key="1">
    <citation type="submission" date="2018-06" db="EMBL/GenBank/DDBJ databases">
        <authorList>
            <person name="Zhirakovskaya E."/>
        </authorList>
    </citation>
    <scope>NUCLEOTIDE SEQUENCE</scope>
</reference>
<organism evidence="2">
    <name type="scientific">hydrothermal vent metagenome</name>
    <dbReference type="NCBI Taxonomy" id="652676"/>
    <lineage>
        <taxon>unclassified sequences</taxon>
        <taxon>metagenomes</taxon>
        <taxon>ecological metagenomes</taxon>
    </lineage>
</organism>
<feature type="transmembrane region" description="Helical" evidence="1">
    <location>
        <begin position="142"/>
        <end position="162"/>
    </location>
</feature>
<sequence length="183" mass="20434">MDWMVLHGRQRYSIFTLSAVSVGDFFIPALPTQTSVIALSLLQPKRGLLIVTTFAMAAVIGAAILMMILISIESYLSSVQPDVTSELYDKWQWIQGVVREYGLWGLLVFSMFPTPPRFMVATTVLAGFSLPLILAIVFMGKIIWFGIVVMVLRFAPGLLIRVPVLGVKVKKLQEIYSEKTSFM</sequence>
<keyword evidence="1" id="KW-0812">Transmembrane</keyword>